<reference evidence="1 2" key="1">
    <citation type="submission" date="2017-06" db="EMBL/GenBank/DDBJ databases">
        <title>Genome Sequencing of the methanotroph Methylovulum psychrotolerants str. HV10-M2 isolated from a high-altitude environment.</title>
        <authorList>
            <person name="Mateos-Rivera A."/>
        </authorList>
    </citation>
    <scope>NUCLEOTIDE SEQUENCE [LARGE SCALE GENOMIC DNA]</scope>
    <source>
        <strain evidence="1 2">HV10_M2</strain>
    </source>
</reference>
<dbReference type="Proteomes" id="UP000197019">
    <property type="component" value="Chromosome"/>
</dbReference>
<organism evidence="1 2">
    <name type="scientific">Methylovulum psychrotolerans</name>
    <dbReference type="NCBI Taxonomy" id="1704499"/>
    <lineage>
        <taxon>Bacteria</taxon>
        <taxon>Pseudomonadati</taxon>
        <taxon>Pseudomonadota</taxon>
        <taxon>Gammaproteobacteria</taxon>
        <taxon>Methylococcales</taxon>
        <taxon>Methylococcaceae</taxon>
        <taxon>Methylovulum</taxon>
    </lineage>
</organism>
<dbReference type="RefSeq" id="WP_088619879.1">
    <property type="nucleotide sequence ID" value="NZ_CP022129.1"/>
</dbReference>
<protein>
    <recommendedName>
        <fullName evidence="3">DUF4055 domain-containing protein</fullName>
    </recommendedName>
</protein>
<name>A0A1Z4C0E4_9GAMM</name>
<gene>
    <name evidence="1" type="ORF">CEK71_13515</name>
</gene>
<sequence>MTAPTDTTTNPYQFSDQYGFGNYKQTDQFLLDGYSGKGGFVTGLYLDRHPRESDDKFKRRRQGAVYPNFTRKIVDVFMGFLWRNSPNRTTDDLYAQFMKNADGKGGKLDTVLSSFQRLAMILGTVFIIVDRSSVPAQTRADQTLPYLVLRMKSQLVDEQSDVQGLTSITFSELDNDELRYRNFTRTEWKVSRDKEGMDVVAQGVHNLGRVPVVRLHIAKPLNPSDSFSQSWVYDLVMLNWELFNLRSELRDLERGQTFAILAMPVVSDAERAALKNLTIGTENGLPYNPTGGGKPEFISPPSEPTAHYMNRIAAVIDDLYRVANLEFVGGVQQSGVALSFHFQEANSSLRGMAEMCESAECEVAILVYLWMAQVFEGNISYANDFNLTDLAQAIAVAMDSVTLGMGSKFDKAIKKRTAKQILGNDTSPTVMKEIDDEIDAGGDIYGNRMAQQAGA</sequence>
<dbReference type="AlphaFoldDB" id="A0A1Z4C0E4"/>
<proteinExistence type="predicted"/>
<dbReference type="OrthoDB" id="12577at2"/>
<dbReference type="EMBL" id="CP022129">
    <property type="protein sequence ID" value="ASF47007.1"/>
    <property type="molecule type" value="Genomic_DNA"/>
</dbReference>
<keyword evidence="2" id="KW-1185">Reference proteome</keyword>
<evidence type="ECO:0000313" key="1">
    <source>
        <dbReference type="EMBL" id="ASF47007.1"/>
    </source>
</evidence>
<evidence type="ECO:0008006" key="3">
    <source>
        <dbReference type="Google" id="ProtNLM"/>
    </source>
</evidence>
<accession>A0A1Z4C0E4</accession>
<dbReference type="KEGG" id="mpsy:CEK71_13515"/>
<evidence type="ECO:0000313" key="2">
    <source>
        <dbReference type="Proteomes" id="UP000197019"/>
    </source>
</evidence>